<keyword evidence="2" id="KW-0472">Membrane</keyword>
<keyword evidence="2" id="KW-1133">Transmembrane helix</keyword>
<feature type="region of interest" description="Disordered" evidence="1">
    <location>
        <begin position="195"/>
        <end position="227"/>
    </location>
</feature>
<organism evidence="4 5">
    <name type="scientific">Fusarium langsethiae</name>
    <dbReference type="NCBI Taxonomy" id="179993"/>
    <lineage>
        <taxon>Eukaryota</taxon>
        <taxon>Fungi</taxon>
        <taxon>Dikarya</taxon>
        <taxon>Ascomycota</taxon>
        <taxon>Pezizomycotina</taxon>
        <taxon>Sordariomycetes</taxon>
        <taxon>Hypocreomycetidae</taxon>
        <taxon>Hypocreales</taxon>
        <taxon>Nectriaceae</taxon>
        <taxon>Fusarium</taxon>
    </lineage>
</organism>
<evidence type="ECO:0000256" key="2">
    <source>
        <dbReference type="SAM" id="Phobius"/>
    </source>
</evidence>
<feature type="compositionally biased region" description="Low complexity" evidence="1">
    <location>
        <begin position="195"/>
        <end position="214"/>
    </location>
</feature>
<keyword evidence="5" id="KW-1185">Reference proteome</keyword>
<dbReference type="Proteomes" id="UP000037904">
    <property type="component" value="Unassembled WGS sequence"/>
</dbReference>
<evidence type="ECO:0000256" key="1">
    <source>
        <dbReference type="SAM" id="MobiDB-lite"/>
    </source>
</evidence>
<dbReference type="AlphaFoldDB" id="A0A0M9ERY1"/>
<dbReference type="EMBL" id="JXCE01000256">
    <property type="protein sequence ID" value="KPA38659.1"/>
    <property type="molecule type" value="Genomic_DNA"/>
</dbReference>
<evidence type="ECO:0000313" key="5">
    <source>
        <dbReference type="Proteomes" id="UP000037904"/>
    </source>
</evidence>
<dbReference type="OrthoDB" id="5347452at2759"/>
<feature type="signal peptide" evidence="3">
    <location>
        <begin position="1"/>
        <end position="21"/>
    </location>
</feature>
<dbReference type="CDD" id="cd12087">
    <property type="entry name" value="TM_EGFR-like"/>
    <property type="match status" value="1"/>
</dbReference>
<name>A0A0M9ERY1_FUSLA</name>
<accession>A0A0M9ERY1</accession>
<feature type="chain" id="PRO_5005835071" evidence="3">
    <location>
        <begin position="22"/>
        <end position="310"/>
    </location>
</feature>
<feature type="transmembrane region" description="Helical" evidence="2">
    <location>
        <begin position="229"/>
        <end position="254"/>
    </location>
</feature>
<protein>
    <submittedName>
        <fullName evidence="4">Uncharacterized protein</fullName>
    </submittedName>
</protein>
<proteinExistence type="predicted"/>
<sequence>MNKVLQFVIFFGLWVIRDSFGQLLADPTQTSPEREMDVSSGATLTSEINLQERSSSSDAVVITIAPDETCGYLSGRPLLPITCENQQPCMWARSLGILCGNLDNDKTFDVHFTCLDREAALNTNLCNDTCTSNPVYLLCTDESAPYCGTYAFPQGIQDYRCSSTPATRVSIASFTYTGQENVRFATTTINLDGSVSGSPATGSTVSSSSTISPSPSVPSDPPPSSQNNLGTIIGGAVGGFVAISLVIFGIVWFVRQSRKKRRHLTLCWEDGPSIPGSERLEGFDNDSAELAQYCLTTSLDESSGVTKCTE</sequence>
<keyword evidence="2" id="KW-0812">Transmembrane</keyword>
<comment type="caution">
    <text evidence="4">The sequence shown here is derived from an EMBL/GenBank/DDBJ whole genome shotgun (WGS) entry which is preliminary data.</text>
</comment>
<evidence type="ECO:0000313" key="4">
    <source>
        <dbReference type="EMBL" id="KPA38659.1"/>
    </source>
</evidence>
<keyword evidence="3" id="KW-0732">Signal</keyword>
<reference evidence="4 5" key="1">
    <citation type="submission" date="2015-04" db="EMBL/GenBank/DDBJ databases">
        <title>The draft genome sequence of Fusarium langsethiae, a T-2/HT-2 mycotoxin producer.</title>
        <authorList>
            <person name="Lysoe E."/>
            <person name="Divon H.H."/>
            <person name="Terzi V."/>
            <person name="Orru L."/>
            <person name="Lamontanara A."/>
            <person name="Kolseth A.-K."/>
            <person name="Frandsen R.J."/>
            <person name="Nielsen K."/>
            <person name="Thrane U."/>
        </authorList>
    </citation>
    <scope>NUCLEOTIDE SEQUENCE [LARGE SCALE GENOMIC DNA]</scope>
    <source>
        <strain evidence="4 5">Fl201059</strain>
    </source>
</reference>
<gene>
    <name evidence="4" type="ORF">FLAG1_08498</name>
</gene>
<feature type="compositionally biased region" description="Pro residues" evidence="1">
    <location>
        <begin position="215"/>
        <end position="224"/>
    </location>
</feature>
<evidence type="ECO:0000256" key="3">
    <source>
        <dbReference type="SAM" id="SignalP"/>
    </source>
</evidence>